<organism evidence="1 2">
    <name type="scientific">Agrobacterium larrymoorei</name>
    <dbReference type="NCBI Taxonomy" id="160699"/>
    <lineage>
        <taxon>Bacteria</taxon>
        <taxon>Pseudomonadati</taxon>
        <taxon>Pseudomonadota</taxon>
        <taxon>Alphaproteobacteria</taxon>
        <taxon>Hyphomicrobiales</taxon>
        <taxon>Rhizobiaceae</taxon>
        <taxon>Rhizobium/Agrobacterium group</taxon>
        <taxon>Agrobacterium</taxon>
    </lineage>
</organism>
<evidence type="ECO:0000313" key="1">
    <source>
        <dbReference type="EMBL" id="MDR6102186.1"/>
    </source>
</evidence>
<name>A0AAJ2BFV7_9HYPH</name>
<evidence type="ECO:0000313" key="2">
    <source>
        <dbReference type="Proteomes" id="UP001255601"/>
    </source>
</evidence>
<sequence length="94" mass="10825">MEFVPARRLVSQDVVDDRLKLSVKRLDKPILALVDGLPQLKAFDRKSLKKILEHSVYPRLVRKIRKHFPGHTMNEPQNYGTAVLTVTLSSIYDL</sequence>
<proteinExistence type="predicted"/>
<dbReference type="Proteomes" id="UP001255601">
    <property type="component" value="Unassembled WGS sequence"/>
</dbReference>
<accession>A0AAJ2BFV7</accession>
<comment type="caution">
    <text evidence="1">The sequence shown here is derived from an EMBL/GenBank/DDBJ whole genome shotgun (WGS) entry which is preliminary data.</text>
</comment>
<protein>
    <submittedName>
        <fullName evidence="1">Uncharacterized protein</fullName>
    </submittedName>
</protein>
<gene>
    <name evidence="1" type="ORF">QE369_002383</name>
</gene>
<dbReference type="EMBL" id="JAVIZC010000003">
    <property type="protein sequence ID" value="MDR6102186.1"/>
    <property type="molecule type" value="Genomic_DNA"/>
</dbReference>
<dbReference type="AlphaFoldDB" id="A0AAJ2BFV7"/>
<reference evidence="1" key="1">
    <citation type="submission" date="2023-08" db="EMBL/GenBank/DDBJ databases">
        <title>Functional and genomic diversity of the sorghum phyllosphere microbiome.</title>
        <authorList>
            <person name="Shade A."/>
        </authorList>
    </citation>
    <scope>NUCLEOTIDE SEQUENCE</scope>
    <source>
        <strain evidence="1">SORGH_AS_0974</strain>
    </source>
</reference>